<dbReference type="Gene3D" id="1.10.30.10">
    <property type="entry name" value="High mobility group box domain"/>
    <property type="match status" value="1"/>
</dbReference>
<keyword evidence="5 6" id="KW-0539">Nucleus</keyword>
<dbReference type="GO" id="GO:0006357">
    <property type="term" value="P:regulation of transcription by RNA polymerase II"/>
    <property type="evidence" value="ECO:0007669"/>
    <property type="project" value="TreeGrafter"/>
</dbReference>
<evidence type="ECO:0000256" key="8">
    <source>
        <dbReference type="SAM" id="Phobius"/>
    </source>
</evidence>
<evidence type="ECO:0000313" key="10">
    <source>
        <dbReference type="Proteomes" id="UP001652740"/>
    </source>
</evidence>
<evidence type="ECO:0000256" key="3">
    <source>
        <dbReference type="ARBA" id="ARBA00022454"/>
    </source>
</evidence>
<keyword evidence="8" id="KW-1133">Transmembrane helix</keyword>
<evidence type="ECO:0000256" key="2">
    <source>
        <dbReference type="ARBA" id="ARBA00004286"/>
    </source>
</evidence>
<gene>
    <name evidence="11" type="primary">LOC113520840</name>
</gene>
<dbReference type="InterPro" id="IPR009071">
    <property type="entry name" value="HMG_box_dom"/>
</dbReference>
<dbReference type="SMART" id="SM00398">
    <property type="entry name" value="HMG"/>
    <property type="match status" value="1"/>
</dbReference>
<dbReference type="RefSeq" id="XP_026762063.1">
    <property type="nucleotide sequence ID" value="XM_026906262.3"/>
</dbReference>
<comment type="subcellular location">
    <subcellularLocation>
        <location evidence="2">Chromosome</location>
    </subcellularLocation>
    <subcellularLocation>
        <location evidence="1">Nucleus</location>
    </subcellularLocation>
</comment>
<dbReference type="Proteomes" id="UP001652740">
    <property type="component" value="Unplaced"/>
</dbReference>
<keyword evidence="8" id="KW-0472">Membrane</keyword>
<reference evidence="11" key="1">
    <citation type="submission" date="2025-08" db="UniProtKB">
        <authorList>
            <consortium name="RefSeq"/>
        </authorList>
    </citation>
    <scope>IDENTIFICATION</scope>
    <source>
        <tissue evidence="11">Whole larvae</tissue>
    </source>
</reference>
<organism evidence="10 11">
    <name type="scientific">Galleria mellonella</name>
    <name type="common">Greater wax moth</name>
    <dbReference type="NCBI Taxonomy" id="7137"/>
    <lineage>
        <taxon>Eukaryota</taxon>
        <taxon>Metazoa</taxon>
        <taxon>Ecdysozoa</taxon>
        <taxon>Arthropoda</taxon>
        <taxon>Hexapoda</taxon>
        <taxon>Insecta</taxon>
        <taxon>Pterygota</taxon>
        <taxon>Neoptera</taxon>
        <taxon>Endopterygota</taxon>
        <taxon>Lepidoptera</taxon>
        <taxon>Glossata</taxon>
        <taxon>Ditrysia</taxon>
        <taxon>Pyraloidea</taxon>
        <taxon>Pyralidae</taxon>
        <taxon>Galleriinae</taxon>
        <taxon>Galleria</taxon>
    </lineage>
</organism>
<feature type="domain" description="HMG box" evidence="9">
    <location>
        <begin position="116"/>
        <end position="182"/>
    </location>
</feature>
<dbReference type="CDD" id="cd21994">
    <property type="entry name" value="HMG-box_SSRP1-like"/>
    <property type="match status" value="1"/>
</dbReference>
<dbReference type="PROSITE" id="PS50118">
    <property type="entry name" value="HMG_BOX_2"/>
    <property type="match status" value="1"/>
</dbReference>
<evidence type="ECO:0000259" key="9">
    <source>
        <dbReference type="PROSITE" id="PS50118"/>
    </source>
</evidence>
<dbReference type="PANTHER" id="PTHR48112:SF20">
    <property type="entry name" value="HIGH MOBILITY GROUP PROTEIN D-RELATED"/>
    <property type="match status" value="1"/>
</dbReference>
<dbReference type="GeneID" id="113520840"/>
<keyword evidence="3" id="KW-0158">Chromosome</keyword>
<accession>A0A6J1WZR0</accession>
<feature type="compositionally biased region" description="Acidic residues" evidence="7">
    <location>
        <begin position="218"/>
        <end position="232"/>
    </location>
</feature>
<evidence type="ECO:0000256" key="6">
    <source>
        <dbReference type="PROSITE-ProRule" id="PRU00267"/>
    </source>
</evidence>
<evidence type="ECO:0000313" key="11">
    <source>
        <dbReference type="RefSeq" id="XP_026762063.1"/>
    </source>
</evidence>
<dbReference type="FunFam" id="1.10.30.10:FF:000036">
    <property type="entry name" value="high mobility group protein D"/>
    <property type="match status" value="1"/>
</dbReference>
<evidence type="ECO:0000256" key="1">
    <source>
        <dbReference type="ARBA" id="ARBA00004123"/>
    </source>
</evidence>
<feature type="DNA-binding region" description="HMG box" evidence="6">
    <location>
        <begin position="116"/>
        <end position="182"/>
    </location>
</feature>
<protein>
    <submittedName>
        <fullName evidence="11">Uncharacterized protein LOC113520840</fullName>
    </submittedName>
</protein>
<dbReference type="GO" id="GO:0005634">
    <property type="term" value="C:nucleus"/>
    <property type="evidence" value="ECO:0007669"/>
    <property type="project" value="UniProtKB-SubCell"/>
</dbReference>
<dbReference type="GO" id="GO:0003677">
    <property type="term" value="F:DNA binding"/>
    <property type="evidence" value="ECO:0007669"/>
    <property type="project" value="UniProtKB-UniRule"/>
</dbReference>
<dbReference type="Pfam" id="PF00505">
    <property type="entry name" value="HMG_box"/>
    <property type="match status" value="1"/>
</dbReference>
<feature type="transmembrane region" description="Helical" evidence="8">
    <location>
        <begin position="76"/>
        <end position="97"/>
    </location>
</feature>
<dbReference type="InParanoid" id="A0A6J1WZR0"/>
<dbReference type="InterPro" id="IPR036910">
    <property type="entry name" value="HMG_box_dom_sf"/>
</dbReference>
<evidence type="ECO:0000256" key="7">
    <source>
        <dbReference type="SAM" id="MobiDB-lite"/>
    </source>
</evidence>
<keyword evidence="4 6" id="KW-0238">DNA-binding</keyword>
<dbReference type="SUPFAM" id="SSF47095">
    <property type="entry name" value="HMG-box"/>
    <property type="match status" value="1"/>
</dbReference>
<feature type="region of interest" description="Disordered" evidence="7">
    <location>
        <begin position="178"/>
        <end position="232"/>
    </location>
</feature>
<evidence type="ECO:0000256" key="4">
    <source>
        <dbReference type="ARBA" id="ARBA00023125"/>
    </source>
</evidence>
<dbReference type="OrthoDB" id="498543at2759"/>
<dbReference type="AlphaFoldDB" id="A0A6J1WZR0"/>
<name>A0A6J1WZR0_GALME</name>
<keyword evidence="8" id="KW-0812">Transmembrane</keyword>
<dbReference type="PANTHER" id="PTHR48112">
    <property type="entry name" value="HIGH MOBILITY GROUP PROTEIN DSP1"/>
    <property type="match status" value="1"/>
</dbReference>
<dbReference type="GO" id="GO:0000785">
    <property type="term" value="C:chromatin"/>
    <property type="evidence" value="ECO:0007669"/>
    <property type="project" value="UniProtKB-ARBA"/>
</dbReference>
<feature type="compositionally biased region" description="Basic residues" evidence="7">
    <location>
        <begin position="194"/>
        <end position="204"/>
    </location>
</feature>
<dbReference type="InterPro" id="IPR050342">
    <property type="entry name" value="HMGB"/>
</dbReference>
<feature type="transmembrane region" description="Helical" evidence="8">
    <location>
        <begin position="6"/>
        <end position="30"/>
    </location>
</feature>
<keyword evidence="10" id="KW-1185">Reference proteome</keyword>
<dbReference type="KEGG" id="gmw:113520840"/>
<proteinExistence type="predicted"/>
<sequence>MYGTNILNLLSTIPFLTLSIKLHTLFQVYVTDIRSTRCFIDFVQLVALGISTNHVRDRCRSSTDARRPKLACTGNICLSSIHFLLVLYVYSLVVYQFKNNFKIFAIRKKVKMTDKPKRPMSAYMLWLNSAREQIKADNPGLKVTEIAKKGGEIWRSMKDKSEWEEKAAEAKEQYTKDLESYNANGGGGEGGGKKAQKRGKKGKKASAPAKSKKKKEESEDDEGEEEEDEESE</sequence>
<evidence type="ECO:0000256" key="5">
    <source>
        <dbReference type="ARBA" id="ARBA00023242"/>
    </source>
</evidence>